<feature type="transmembrane region" description="Helical" evidence="2">
    <location>
        <begin position="358"/>
        <end position="377"/>
    </location>
</feature>
<gene>
    <name evidence="3" type="ORF">ACHAXA_003217</name>
</gene>
<evidence type="ECO:0000313" key="3">
    <source>
        <dbReference type="EMBL" id="KAL3817296.1"/>
    </source>
</evidence>
<feature type="transmembrane region" description="Helical" evidence="2">
    <location>
        <begin position="320"/>
        <end position="338"/>
    </location>
</feature>
<evidence type="ECO:0000256" key="2">
    <source>
        <dbReference type="SAM" id="Phobius"/>
    </source>
</evidence>
<feature type="compositionally biased region" description="Polar residues" evidence="1">
    <location>
        <begin position="1"/>
        <end position="10"/>
    </location>
</feature>
<evidence type="ECO:0000256" key="1">
    <source>
        <dbReference type="SAM" id="MobiDB-lite"/>
    </source>
</evidence>
<feature type="transmembrane region" description="Helical" evidence="2">
    <location>
        <begin position="173"/>
        <end position="191"/>
    </location>
</feature>
<name>A0ABD3RYM0_9STRA</name>
<dbReference type="Proteomes" id="UP001530377">
    <property type="component" value="Unassembled WGS sequence"/>
</dbReference>
<keyword evidence="2" id="KW-0812">Transmembrane</keyword>
<protein>
    <recommendedName>
        <fullName evidence="5">Peptidase S54 rhomboid domain-containing protein</fullName>
    </recommendedName>
</protein>
<evidence type="ECO:0000313" key="4">
    <source>
        <dbReference type="Proteomes" id="UP001530377"/>
    </source>
</evidence>
<comment type="caution">
    <text evidence="3">The sequence shown here is derived from an EMBL/GenBank/DDBJ whole genome shotgun (WGS) entry which is preliminary data.</text>
</comment>
<feature type="transmembrane region" description="Helical" evidence="2">
    <location>
        <begin position="288"/>
        <end position="308"/>
    </location>
</feature>
<sequence>MAYSDNTNNDSTKKGDSESDSGLIEAPYVPKINSYSSRWGGVKTCCRLDYKSSVLQQVIEEHGHKDGSRATIDQLKEFGITVYLAQPEHVDVLLLRQVVQHCSASRLDRSRSPYENQRCLLYRDETGRLYNLTINNSCDGLAGKWKGLFVEYSGLQAMVAFTVLARAYACANVAGAILKPGYLVFILGLLLHEEISHTWLNIAMFIQGMPSVAAFTIVSSFDSDWPRKVSIFLLAITSAMEVGSTYQRYCALVGIGLAMVLLLANLGARAWYFMKWKPLRGGVVMSSFLAPFLSLIVAVVTGFIFPFIGFARIQAGGKSAIQLIIFNCIIVSLFFVASEFDIIQQLVIDPSQSCDQDGVTICIGIWIAMAVITSTVASQKINPPDPHPEDANPILVEDQTSPVGYKVPNFPDFPIDPIHFGNKGLPCCSLQFEMLVGLFVGILMGTFVVATALFDFLNDANEYISDIL</sequence>
<keyword evidence="2" id="KW-0472">Membrane</keyword>
<proteinExistence type="predicted"/>
<dbReference type="EMBL" id="JALLPB020000111">
    <property type="protein sequence ID" value="KAL3817296.1"/>
    <property type="molecule type" value="Genomic_DNA"/>
</dbReference>
<organism evidence="3 4">
    <name type="scientific">Cyclostephanos tholiformis</name>
    <dbReference type="NCBI Taxonomy" id="382380"/>
    <lineage>
        <taxon>Eukaryota</taxon>
        <taxon>Sar</taxon>
        <taxon>Stramenopiles</taxon>
        <taxon>Ochrophyta</taxon>
        <taxon>Bacillariophyta</taxon>
        <taxon>Coscinodiscophyceae</taxon>
        <taxon>Thalassiosirophycidae</taxon>
        <taxon>Stephanodiscales</taxon>
        <taxon>Stephanodiscaceae</taxon>
        <taxon>Cyclostephanos</taxon>
    </lineage>
</organism>
<keyword evidence="4" id="KW-1185">Reference proteome</keyword>
<feature type="transmembrane region" description="Helical" evidence="2">
    <location>
        <begin position="198"/>
        <end position="219"/>
    </location>
</feature>
<evidence type="ECO:0008006" key="5">
    <source>
        <dbReference type="Google" id="ProtNLM"/>
    </source>
</evidence>
<keyword evidence="2" id="KW-1133">Transmembrane helix</keyword>
<dbReference type="AlphaFoldDB" id="A0ABD3RYM0"/>
<reference evidence="3 4" key="1">
    <citation type="submission" date="2024-10" db="EMBL/GenBank/DDBJ databases">
        <title>Updated reference genomes for cyclostephanoid diatoms.</title>
        <authorList>
            <person name="Roberts W.R."/>
            <person name="Alverson A.J."/>
        </authorList>
    </citation>
    <scope>NUCLEOTIDE SEQUENCE [LARGE SCALE GENOMIC DNA]</scope>
    <source>
        <strain evidence="3 4">AJA228-03</strain>
    </source>
</reference>
<feature type="region of interest" description="Disordered" evidence="1">
    <location>
        <begin position="1"/>
        <end position="23"/>
    </location>
</feature>
<accession>A0ABD3RYM0</accession>
<feature type="transmembrane region" description="Helical" evidence="2">
    <location>
        <begin position="432"/>
        <end position="454"/>
    </location>
</feature>
<feature type="transmembrane region" description="Helical" evidence="2">
    <location>
        <begin position="249"/>
        <end position="268"/>
    </location>
</feature>